<organism evidence="7">
    <name type="scientific">Caldilineaceae bacterium SB0662_bin_9</name>
    <dbReference type="NCBI Taxonomy" id="2605258"/>
    <lineage>
        <taxon>Bacteria</taxon>
        <taxon>Bacillati</taxon>
        <taxon>Chloroflexota</taxon>
        <taxon>Caldilineae</taxon>
        <taxon>Caldilineales</taxon>
        <taxon>Caldilineaceae</taxon>
    </lineage>
</organism>
<name>A0A6B1DXN3_9CHLR</name>
<dbReference type="PANTHER" id="PTHR32044">
    <property type="entry name" value="GLUCOMANNAN 4-BETA-MANNOSYLTRANSFERASE 9"/>
    <property type="match status" value="1"/>
</dbReference>
<keyword evidence="4 6" id="KW-1133">Transmembrane helix</keyword>
<protein>
    <submittedName>
        <fullName evidence="7">Glycosyltransferase</fullName>
    </submittedName>
</protein>
<sequence>MNEVFGYTWLAFALTAAWSGIGICLAGYGFNSLWLAVRALCHVRRVADGTGMPDGPWPAVTVQIPLYNEQHVARRVIDCCARLEYPNDLLQIQVLDDSEDRTRHLAEGRVQYWRERGVDIDLLPRSERAGYKAGALRAALGTATGDFMCLFDADFQPHPRFLKAVLAPMLQPGRERCGFVQARWTSANRQRSRLTDAVTVALEGHFAVETRARCLQSHWFAFNGSGGIWRRQCLEDPAVGGWSTASLCEDLDLSYRAQLAGWQGRYLDSVAVAADAPERWADFRSQQFRWAKGSVQTLLRLAGPVLRSGRRPPWHRIQAMFHMAGYLVNPLLLAGLLLTGPLLALDVDFPRWLPWLIPGAFGPLALLAAGQWRLRRPLGWDLAATCSVLLLAGVGLCWSNSVAVWEAARHRHSEFLRTPKSDCRFAVAETYVRDPWPLENRMLVPEILLLLYAGLVLGTAIHARAPAIGWVALLGLLGFGSVVWHTWRDRWHRGRWSRIRPGGSEHARPGHI</sequence>
<dbReference type="PANTHER" id="PTHR32044:SF80">
    <property type="entry name" value="XYLOGLUCAN GLYCOSYLTRANSFERASE 2-RELATED"/>
    <property type="match status" value="1"/>
</dbReference>
<evidence type="ECO:0000313" key="7">
    <source>
        <dbReference type="EMBL" id="MYD91412.1"/>
    </source>
</evidence>
<dbReference type="Gene3D" id="3.90.550.10">
    <property type="entry name" value="Spore Coat Polysaccharide Biosynthesis Protein SpsA, Chain A"/>
    <property type="match status" value="1"/>
</dbReference>
<evidence type="ECO:0000256" key="2">
    <source>
        <dbReference type="ARBA" id="ARBA00022679"/>
    </source>
</evidence>
<gene>
    <name evidence="7" type="ORF">F4Y08_13925</name>
</gene>
<comment type="caution">
    <text evidence="7">The sequence shown here is derived from an EMBL/GenBank/DDBJ whole genome shotgun (WGS) entry which is preliminary data.</text>
</comment>
<proteinExistence type="predicted"/>
<feature type="transmembrane region" description="Helical" evidence="6">
    <location>
        <begin position="319"/>
        <end position="340"/>
    </location>
</feature>
<evidence type="ECO:0000256" key="1">
    <source>
        <dbReference type="ARBA" id="ARBA00004308"/>
    </source>
</evidence>
<dbReference type="GO" id="GO:0016757">
    <property type="term" value="F:glycosyltransferase activity"/>
    <property type="evidence" value="ECO:0007669"/>
    <property type="project" value="TreeGrafter"/>
</dbReference>
<evidence type="ECO:0000256" key="5">
    <source>
        <dbReference type="ARBA" id="ARBA00023136"/>
    </source>
</evidence>
<dbReference type="EMBL" id="VXPY01000095">
    <property type="protein sequence ID" value="MYD91412.1"/>
    <property type="molecule type" value="Genomic_DNA"/>
</dbReference>
<dbReference type="SUPFAM" id="SSF53448">
    <property type="entry name" value="Nucleotide-diphospho-sugar transferases"/>
    <property type="match status" value="1"/>
</dbReference>
<feature type="transmembrane region" description="Helical" evidence="6">
    <location>
        <begin position="382"/>
        <end position="405"/>
    </location>
</feature>
<feature type="transmembrane region" description="Helical" evidence="6">
    <location>
        <begin position="468"/>
        <end position="487"/>
    </location>
</feature>
<dbReference type="AlphaFoldDB" id="A0A6B1DXN3"/>
<evidence type="ECO:0000256" key="4">
    <source>
        <dbReference type="ARBA" id="ARBA00022989"/>
    </source>
</evidence>
<keyword evidence="3 6" id="KW-0812">Transmembrane</keyword>
<accession>A0A6B1DXN3</accession>
<feature type="transmembrane region" description="Helical" evidence="6">
    <location>
        <begin position="6"/>
        <end position="30"/>
    </location>
</feature>
<feature type="transmembrane region" description="Helical" evidence="6">
    <location>
        <begin position="442"/>
        <end position="461"/>
    </location>
</feature>
<evidence type="ECO:0000256" key="6">
    <source>
        <dbReference type="SAM" id="Phobius"/>
    </source>
</evidence>
<dbReference type="Pfam" id="PF13641">
    <property type="entry name" value="Glyco_tranf_2_3"/>
    <property type="match status" value="1"/>
</dbReference>
<dbReference type="GO" id="GO:0012505">
    <property type="term" value="C:endomembrane system"/>
    <property type="evidence" value="ECO:0007669"/>
    <property type="project" value="UniProtKB-SubCell"/>
</dbReference>
<evidence type="ECO:0000256" key="3">
    <source>
        <dbReference type="ARBA" id="ARBA00022692"/>
    </source>
</evidence>
<comment type="subcellular location">
    <subcellularLocation>
        <location evidence="1">Endomembrane system</location>
    </subcellularLocation>
</comment>
<dbReference type="InterPro" id="IPR029044">
    <property type="entry name" value="Nucleotide-diphossugar_trans"/>
</dbReference>
<reference evidence="7" key="1">
    <citation type="submission" date="2019-09" db="EMBL/GenBank/DDBJ databases">
        <title>Characterisation of the sponge microbiome using genome-centric metagenomics.</title>
        <authorList>
            <person name="Engelberts J.P."/>
            <person name="Robbins S.J."/>
            <person name="De Goeij J.M."/>
            <person name="Aranda M."/>
            <person name="Bell S.C."/>
            <person name="Webster N.S."/>
        </authorList>
    </citation>
    <scope>NUCLEOTIDE SEQUENCE</scope>
    <source>
        <strain evidence="7">SB0662_bin_9</strain>
    </source>
</reference>
<keyword evidence="5 6" id="KW-0472">Membrane</keyword>
<keyword evidence="2 7" id="KW-0808">Transferase</keyword>
<feature type="transmembrane region" description="Helical" evidence="6">
    <location>
        <begin position="352"/>
        <end position="370"/>
    </location>
</feature>